<keyword evidence="1" id="KW-0472">Membrane</keyword>
<name>A0ABW1SGK3_9LACO</name>
<proteinExistence type="predicted"/>
<dbReference type="Proteomes" id="UP001596171">
    <property type="component" value="Unassembled WGS sequence"/>
</dbReference>
<evidence type="ECO:0000256" key="1">
    <source>
        <dbReference type="SAM" id="Phobius"/>
    </source>
</evidence>
<feature type="transmembrane region" description="Helical" evidence="1">
    <location>
        <begin position="101"/>
        <end position="122"/>
    </location>
</feature>
<feature type="transmembrane region" description="Helical" evidence="1">
    <location>
        <begin position="558"/>
        <end position="578"/>
    </location>
</feature>
<dbReference type="RefSeq" id="WP_137615102.1">
    <property type="nucleotide sequence ID" value="NZ_BJDI01000001.1"/>
</dbReference>
<feature type="transmembrane region" description="Helical" evidence="1">
    <location>
        <begin position="311"/>
        <end position="329"/>
    </location>
</feature>
<feature type="transmembrane region" description="Helical" evidence="1">
    <location>
        <begin position="373"/>
        <end position="393"/>
    </location>
</feature>
<organism evidence="2 3">
    <name type="scientific">Lactiplantibacillus nangangensis</name>
    <dbReference type="NCBI Taxonomy" id="2559917"/>
    <lineage>
        <taxon>Bacteria</taxon>
        <taxon>Bacillati</taxon>
        <taxon>Bacillota</taxon>
        <taxon>Bacilli</taxon>
        <taxon>Lactobacillales</taxon>
        <taxon>Lactobacillaceae</taxon>
        <taxon>Lactiplantibacillus</taxon>
    </lineage>
</organism>
<comment type="caution">
    <text evidence="2">The sequence shown here is derived from an EMBL/GenBank/DDBJ whole genome shotgun (WGS) entry which is preliminary data.</text>
</comment>
<reference evidence="3" key="1">
    <citation type="journal article" date="2019" name="Int. J. Syst. Evol. Microbiol.">
        <title>The Global Catalogue of Microorganisms (GCM) 10K type strain sequencing project: providing services to taxonomists for standard genome sequencing and annotation.</title>
        <authorList>
            <consortium name="The Broad Institute Genomics Platform"/>
            <consortium name="The Broad Institute Genome Sequencing Center for Infectious Disease"/>
            <person name="Wu L."/>
            <person name="Ma J."/>
        </authorList>
    </citation>
    <scope>NUCLEOTIDE SEQUENCE [LARGE SCALE GENOMIC DNA]</scope>
    <source>
        <strain evidence="3">CCM 8930</strain>
    </source>
</reference>
<protein>
    <recommendedName>
        <fullName evidence="4">YfhO family protein</fullName>
    </recommendedName>
</protein>
<keyword evidence="1" id="KW-1133">Transmembrane helix</keyword>
<keyword evidence="1" id="KW-0812">Transmembrane</keyword>
<gene>
    <name evidence="2" type="ORF">ACFP1L_02705</name>
</gene>
<keyword evidence="3" id="KW-1185">Reference proteome</keyword>
<feature type="transmembrane region" description="Helical" evidence="1">
    <location>
        <begin position="158"/>
        <end position="176"/>
    </location>
</feature>
<feature type="transmembrane region" description="Helical" evidence="1">
    <location>
        <begin position="196"/>
        <end position="216"/>
    </location>
</feature>
<evidence type="ECO:0000313" key="3">
    <source>
        <dbReference type="Proteomes" id="UP001596171"/>
    </source>
</evidence>
<feature type="transmembrane region" description="Helical" evidence="1">
    <location>
        <begin position="285"/>
        <end position="304"/>
    </location>
</feature>
<evidence type="ECO:0008006" key="4">
    <source>
        <dbReference type="Google" id="ProtNLM"/>
    </source>
</evidence>
<feature type="transmembrane region" description="Helical" evidence="1">
    <location>
        <begin position="341"/>
        <end position="364"/>
    </location>
</feature>
<sequence>MTWETVKRWQRPAFGLALGLGLAGVSTWIAFHGGFFAINNDGEIHLARMESIYQAIHAGRLPSLVNFIGYSHRGTAMNAMYPWLTTLIFVAPRLLGANPMAALAVGFFLLNTVTLAGSYLLARQLTRSELGRWLGVMVYQFNAYHFQLMYTRVDLGEALGYAFLPLIMLGLFKIWQRDWRGTLWLGLGMGLVGNSHWLSLLLFTGTVMGLEVIRLCQGRIDWFELRSLLMSAGLALISASYSLVNSLTWISHNRMVTPTPSLIPLDPTTVWTRLLQNDFSESANGTHIGLAASLILLLLVSRLFSATSGPWRGWIVGAAALLVIAQNWLPWRDLANTPLQLLQFTMRLLTLVAMGLMIGVVLYFEQTRLPTRLTVWALSGFLIVIALTGVAQIREQTQTAEQWADRQPLTSGQQTRIIKDDRHYLTTHNYQADLDAMTMADYMLKKTDLTNVPVITNAEKQDLPVASRLNKLAVAFDSQAAAQFQYQCANDEQVRFSSNQKHAKLVKLPVVGYHHVNYQVKVNGRTVPYRRSQGQLLARLATGQNQVTISVAHNTKHGWWLCLSVLATLALVVGLVWLRH</sequence>
<feature type="transmembrane region" description="Helical" evidence="1">
    <location>
        <begin position="228"/>
        <end position="250"/>
    </location>
</feature>
<accession>A0ABW1SGK3</accession>
<evidence type="ECO:0000313" key="2">
    <source>
        <dbReference type="EMBL" id="MFC6200806.1"/>
    </source>
</evidence>
<dbReference type="EMBL" id="JBHSSE010000003">
    <property type="protein sequence ID" value="MFC6200806.1"/>
    <property type="molecule type" value="Genomic_DNA"/>
</dbReference>
<feature type="transmembrane region" description="Helical" evidence="1">
    <location>
        <begin position="12"/>
        <end position="31"/>
    </location>
</feature>